<evidence type="ECO:0000313" key="4">
    <source>
        <dbReference type="Proteomes" id="UP001204144"/>
    </source>
</evidence>
<accession>A0AAE3H025</accession>
<dbReference type="Pfam" id="PF05970">
    <property type="entry name" value="PIF1"/>
    <property type="match status" value="1"/>
</dbReference>
<sequence length="763" mass="88439">MTEISPIAQNVINFVNQTQKSIFLTGKAGTGKTTLLNYIVGSTYKNTVVVAPTGIAALNAKGVTIHSLFQLPFAGFIPEEIDPEHFSESVRFETKLSLTRHFRMSTVKRNVIQELQLLIIDEVSMLRPDVLDAMDYMLQRVRRNRQSFGGVQVLFIGDLMQLPPVIKNEEWAVLKKYYSGKFFFHAHAILKDPPIYVELDKIFRQQDPVFIDILNNLRNNQITQEDQIKLNENLNPEFVAPPDGGFITLTTHNHKADEINKKALEELDGKALKYFAEITGEFPDRIYPLEEKLELKKGAQVMFVKNDLSMEKNYFNGKMGYISSISENEIHVRFPQENKTIEVEKYEWKNIRYSVNENTKEIEEETLGTFVHYPIKLAWAITVHKSQGLTFDKAILDVSQVFVPGQLYVALSRLRTLEGMVLTEPIRLNGIQSSYDVIQYANNKADAEQIAESLAQEKLVYVKDYVVQSFNWTNFEQVVRNHVVGYQDELDKTSKAKEIEWAKAYLAKQMELSALASKFTQQLNFAFQNQTFDFAYIKQRVDAAVMYFLPLLKEHHMTLLLRIQLVKRLKRSKSYFEELMEMDSYLTSLILQIFKVERFVECIFRQIEVTKENLITESQKSYKREMLDNSLAKFLEESESLLKELDDVSYYEVPKPKKKLNQRPTTEETFELWQKKMTIEEIAKKRVLSLGTIYTHFAKLVEQKRIDIIDLMSPDRILEIGTAFESFDSNTPLGEIKAVLDDSITWEELRIYKASLVAKNYLN</sequence>
<dbReference type="Gene3D" id="1.10.10.1390">
    <property type="entry name" value="ATP-dependent DNA helicase RecQ"/>
    <property type="match status" value="1"/>
</dbReference>
<dbReference type="FunFam" id="3.40.50.300:FF:001498">
    <property type="entry name" value="ATP-dependent DNA helicase"/>
    <property type="match status" value="1"/>
</dbReference>
<comment type="caution">
    <text evidence="3">The sequence shown here is derived from an EMBL/GenBank/DDBJ whole genome shotgun (WGS) entry which is preliminary data.</text>
</comment>
<evidence type="ECO:0000259" key="1">
    <source>
        <dbReference type="Pfam" id="PF05970"/>
    </source>
</evidence>
<evidence type="ECO:0000259" key="2">
    <source>
        <dbReference type="Pfam" id="PF14493"/>
    </source>
</evidence>
<reference evidence="3 4" key="1">
    <citation type="submission" date="2018-11" db="EMBL/GenBank/DDBJ databases">
        <title>Novel bacteria species description.</title>
        <authorList>
            <person name="Han J.-H."/>
        </authorList>
    </citation>
    <scope>NUCLEOTIDE SEQUENCE [LARGE SCALE GENOMIC DNA]</scope>
    <source>
        <strain evidence="3 4">KCTC23259</strain>
    </source>
</reference>
<evidence type="ECO:0000313" key="3">
    <source>
        <dbReference type="EMBL" id="MCP9762333.1"/>
    </source>
</evidence>
<dbReference type="EMBL" id="RJUF01000009">
    <property type="protein sequence ID" value="MCP9762333.1"/>
    <property type="molecule type" value="Genomic_DNA"/>
</dbReference>
<dbReference type="RefSeq" id="WP_310586165.1">
    <property type="nucleotide sequence ID" value="NZ_RJUF01000009.1"/>
</dbReference>
<dbReference type="GO" id="GO:0003678">
    <property type="term" value="F:DNA helicase activity"/>
    <property type="evidence" value="ECO:0007669"/>
    <property type="project" value="InterPro"/>
</dbReference>
<dbReference type="PANTHER" id="PTHR47642:SF7">
    <property type="entry name" value="ATP-DEPENDENT DNA HELICASE PIF1"/>
    <property type="match status" value="1"/>
</dbReference>
<dbReference type="PANTHER" id="PTHR47642">
    <property type="entry name" value="ATP-DEPENDENT DNA HELICASE"/>
    <property type="match status" value="1"/>
</dbReference>
<dbReference type="CDD" id="cd18809">
    <property type="entry name" value="SF1_C_RecD"/>
    <property type="match status" value="1"/>
</dbReference>
<dbReference type="Proteomes" id="UP001204144">
    <property type="component" value="Unassembled WGS sequence"/>
</dbReference>
<proteinExistence type="predicted"/>
<dbReference type="SUPFAM" id="SSF52540">
    <property type="entry name" value="P-loop containing nucleoside triphosphate hydrolases"/>
    <property type="match status" value="2"/>
</dbReference>
<feature type="domain" description="DNA helicase Pif1-like DEAD-box helicase" evidence="1">
    <location>
        <begin position="9"/>
        <end position="170"/>
    </location>
</feature>
<name>A0AAE3H025_9BACT</name>
<keyword evidence="3" id="KW-0378">Hydrolase</keyword>
<feature type="domain" description="Helicase Helix-turn-helix" evidence="2">
    <location>
        <begin position="665"/>
        <end position="752"/>
    </location>
</feature>
<dbReference type="InterPro" id="IPR027417">
    <property type="entry name" value="P-loop_NTPase"/>
</dbReference>
<dbReference type="InterPro" id="IPR010285">
    <property type="entry name" value="DNA_helicase_pif1-like_DEAD"/>
</dbReference>
<dbReference type="InterPro" id="IPR029491">
    <property type="entry name" value="Helicase_HTH"/>
</dbReference>
<keyword evidence="3" id="KW-0347">Helicase</keyword>
<gene>
    <name evidence="3" type="ORF">EGI31_05165</name>
</gene>
<dbReference type="GO" id="GO:0000723">
    <property type="term" value="P:telomere maintenance"/>
    <property type="evidence" value="ECO:0007669"/>
    <property type="project" value="InterPro"/>
</dbReference>
<keyword evidence="3" id="KW-0067">ATP-binding</keyword>
<organism evidence="3 4">
    <name type="scientific">Lacihabitans soyangensis</name>
    <dbReference type="NCBI Taxonomy" id="869394"/>
    <lineage>
        <taxon>Bacteria</taxon>
        <taxon>Pseudomonadati</taxon>
        <taxon>Bacteroidota</taxon>
        <taxon>Cytophagia</taxon>
        <taxon>Cytophagales</taxon>
        <taxon>Leadbetterellaceae</taxon>
        <taxon>Lacihabitans</taxon>
    </lineage>
</organism>
<dbReference type="InterPro" id="IPR051055">
    <property type="entry name" value="PIF1_helicase"/>
</dbReference>
<keyword evidence="3" id="KW-0547">Nucleotide-binding</keyword>
<dbReference type="Gene3D" id="3.40.50.300">
    <property type="entry name" value="P-loop containing nucleotide triphosphate hydrolases"/>
    <property type="match status" value="1"/>
</dbReference>
<keyword evidence="4" id="KW-1185">Reference proteome</keyword>
<dbReference type="Gene3D" id="2.30.30.940">
    <property type="match status" value="1"/>
</dbReference>
<dbReference type="GO" id="GO:0006281">
    <property type="term" value="P:DNA repair"/>
    <property type="evidence" value="ECO:0007669"/>
    <property type="project" value="InterPro"/>
</dbReference>
<dbReference type="Pfam" id="PF14493">
    <property type="entry name" value="HTH_40"/>
    <property type="match status" value="1"/>
</dbReference>
<dbReference type="AlphaFoldDB" id="A0AAE3H025"/>
<protein>
    <submittedName>
        <fullName evidence="3">Helicase</fullName>
    </submittedName>
</protein>